<protein>
    <submittedName>
        <fullName evidence="3">Amino acid adenylation domain-containing protein</fullName>
    </submittedName>
</protein>
<dbReference type="CDD" id="cd05930">
    <property type="entry name" value="A_NRPS"/>
    <property type="match status" value="1"/>
</dbReference>
<dbReference type="AlphaFoldDB" id="A0A075UWG2"/>
<dbReference type="SUPFAM" id="SSF56801">
    <property type="entry name" value="Acetyl-CoA synthetase-like"/>
    <property type="match status" value="1"/>
</dbReference>
<dbReference type="EMBL" id="CP008953">
    <property type="protein sequence ID" value="AIG76754.1"/>
    <property type="molecule type" value="Genomic_DNA"/>
</dbReference>
<dbReference type="PANTHER" id="PTHR45527:SF1">
    <property type="entry name" value="FATTY ACID SYNTHASE"/>
    <property type="match status" value="1"/>
</dbReference>
<dbReference type="InterPro" id="IPR025110">
    <property type="entry name" value="AMP-bd_C"/>
</dbReference>
<dbReference type="Gene3D" id="3.30.559.30">
    <property type="entry name" value="Nonribosomal peptide synthetase, condensation domain"/>
    <property type="match status" value="1"/>
</dbReference>
<keyword evidence="4" id="KW-1185">Reference proteome</keyword>
<dbReference type="GO" id="GO:0043041">
    <property type="term" value="P:amino acid activation for nonribosomal peptide biosynthetic process"/>
    <property type="evidence" value="ECO:0007669"/>
    <property type="project" value="TreeGrafter"/>
</dbReference>
<dbReference type="GO" id="GO:0003824">
    <property type="term" value="F:catalytic activity"/>
    <property type="evidence" value="ECO:0007669"/>
    <property type="project" value="InterPro"/>
</dbReference>
<feature type="domain" description="Carrier" evidence="2">
    <location>
        <begin position="974"/>
        <end position="1047"/>
    </location>
</feature>
<comment type="cofactor">
    <cofactor evidence="1">
        <name>pantetheine 4'-phosphate</name>
        <dbReference type="ChEBI" id="CHEBI:47942"/>
    </cofactor>
</comment>
<name>A0A075UWG2_9PSEU</name>
<dbReference type="InterPro" id="IPR009081">
    <property type="entry name" value="PP-bd_ACP"/>
</dbReference>
<proteinExistence type="predicted"/>
<dbReference type="InterPro" id="IPR042099">
    <property type="entry name" value="ANL_N_sf"/>
</dbReference>
<dbReference type="RefSeq" id="WP_038513630.1">
    <property type="nucleotide sequence ID" value="NZ_CP008953.1"/>
</dbReference>
<dbReference type="Pfam" id="PF13193">
    <property type="entry name" value="AMP-binding_C"/>
    <property type="match status" value="1"/>
</dbReference>
<dbReference type="InterPro" id="IPR045851">
    <property type="entry name" value="AMP-bd_C_sf"/>
</dbReference>
<dbReference type="Pfam" id="PF00668">
    <property type="entry name" value="Condensation"/>
    <property type="match status" value="1"/>
</dbReference>
<dbReference type="PROSITE" id="PS00455">
    <property type="entry name" value="AMP_BINDING"/>
    <property type="match status" value="1"/>
</dbReference>
<dbReference type="HOGENOM" id="CLU_000022_2_4_11"/>
<dbReference type="InterPro" id="IPR036736">
    <property type="entry name" value="ACP-like_sf"/>
</dbReference>
<dbReference type="Proteomes" id="UP000028492">
    <property type="component" value="Chromosome"/>
</dbReference>
<dbReference type="Gene3D" id="3.30.300.30">
    <property type="match status" value="1"/>
</dbReference>
<evidence type="ECO:0000313" key="4">
    <source>
        <dbReference type="Proteomes" id="UP000028492"/>
    </source>
</evidence>
<dbReference type="SUPFAM" id="SSF47336">
    <property type="entry name" value="ACP-like"/>
    <property type="match status" value="1"/>
</dbReference>
<accession>A0A075UWG2</accession>
<evidence type="ECO:0000259" key="2">
    <source>
        <dbReference type="PROSITE" id="PS50075"/>
    </source>
</evidence>
<dbReference type="GO" id="GO:0008610">
    <property type="term" value="P:lipid biosynthetic process"/>
    <property type="evidence" value="ECO:0007669"/>
    <property type="project" value="UniProtKB-ARBA"/>
</dbReference>
<dbReference type="Gene3D" id="3.30.559.10">
    <property type="entry name" value="Chloramphenicol acetyltransferase-like domain"/>
    <property type="match status" value="1"/>
</dbReference>
<dbReference type="PANTHER" id="PTHR45527">
    <property type="entry name" value="NONRIBOSOMAL PEPTIDE SYNTHETASE"/>
    <property type="match status" value="1"/>
</dbReference>
<dbReference type="KEGG" id="aja:AJAP_19455"/>
<dbReference type="Gene3D" id="3.40.50.12780">
    <property type="entry name" value="N-terminal domain of ligase-like"/>
    <property type="match status" value="1"/>
</dbReference>
<dbReference type="SUPFAM" id="SSF52777">
    <property type="entry name" value="CoA-dependent acyltransferases"/>
    <property type="match status" value="2"/>
</dbReference>
<dbReference type="PROSITE" id="PS50075">
    <property type="entry name" value="CARRIER"/>
    <property type="match status" value="1"/>
</dbReference>
<evidence type="ECO:0000313" key="3">
    <source>
        <dbReference type="EMBL" id="AIG76754.1"/>
    </source>
</evidence>
<dbReference type="InterPro" id="IPR020845">
    <property type="entry name" value="AMP-binding_CS"/>
</dbReference>
<dbReference type="Pfam" id="PF00501">
    <property type="entry name" value="AMP-binding"/>
    <property type="match status" value="1"/>
</dbReference>
<dbReference type="InterPro" id="IPR010071">
    <property type="entry name" value="AA_adenyl_dom"/>
</dbReference>
<dbReference type="InterPro" id="IPR000873">
    <property type="entry name" value="AMP-dep_synth/lig_dom"/>
</dbReference>
<evidence type="ECO:0000256" key="1">
    <source>
        <dbReference type="ARBA" id="ARBA00001957"/>
    </source>
</evidence>
<sequence length="1047" mass="113025">MTAELQLADTATLPLTESQKGLLVVDSLVPTKQIYNQVIQFDLDPAKCVAPLAETVTRALVALVTVQPALRQVFRLHPEMHAVLRPPPTADELPLESVSVPPAEYAATLAALGRDIGRAPFDLETGPVHRFGFVRANDDSAAAILICGHHLVGDGVSMGPIVRDLDRALAGPIDVDTVRVSREAALVKELKAQNRAAGSTRTADQVTAWAESLREVPPLVLYPRPDRPHQTEFAGQRISWTLGAAESERFQATCKRLGVSPFVLLSAVYGTVLARHGGVPRVLIGSPFTARRTIGSYDLCGFFVNTLPVTVDVDWTRTVDEHLDKTVRAAVDHCRASVDVPFNQLVAQVQPDRPSDRNPLFSCMLAMQDTFDPATGTGAVVGAYEPGNGTAKFDLWLGATLVDGRWLLELEYDSALIPPAVADGLLKSLRTALSRAVTDGSLPLAELFDDASAVPSRRHDGYPAHVPAPTLYEWFTETARRTPEAVAVTEPGRTLTYAELSLTAERIASGLAGRGVGPGDVVGLRLDSLTETVTSILAILRRGATYLPLEPSLPADRMSYMVRQSRCRVVIGSGVTLHGVEVAPAADFESDVDTELAATADAPVYVMFTSGSTGLPKGVLMGHRPLLNLAAWQISALDMTADSRFLQYAPAGFDVSFQEIVPTLLAGGTVVSREPADRRDFPELVRRVADTEVTHLYLPVAALRPFVLSVRARREHLPALRFLCVSGEQLLADDEIRAFVDDHPQCTLVNHYGPTETNAATTWRLTAADPPWARHVPIGLPLPNVTAYVVDGTGHLAPAGVPGELLLGGHAPAAGYVNDPDRTAERFQPGTFTPGETVYRTGDHVVRDEHGALIFLGRNDTQVKIRGYRVELGELEAVAAGLPDVRQAVAAVRGDGIDRRPLLFLLPEPGVTPDHERVRTVLAERLPSYMAPADIVDIESVPTSHSGKTDRAALVALAEQMSARRAESPAPTAEYADDLERELAAIWAEVLGVPQVERDRPVLEYGAHSLNIFTVVGQVQERYGVAVQLVEFFRSPTVATLATLVRQ</sequence>
<dbReference type="NCBIfam" id="TIGR01733">
    <property type="entry name" value="AA-adenyl-dom"/>
    <property type="match status" value="1"/>
</dbReference>
<dbReference type="InterPro" id="IPR001242">
    <property type="entry name" value="Condensation_dom"/>
</dbReference>
<gene>
    <name evidence="3" type="ORF">AJAP_19455</name>
</gene>
<dbReference type="Gene3D" id="1.10.1200.10">
    <property type="entry name" value="ACP-like"/>
    <property type="match status" value="1"/>
</dbReference>
<dbReference type="GO" id="GO:0031177">
    <property type="term" value="F:phosphopantetheine binding"/>
    <property type="evidence" value="ECO:0007669"/>
    <property type="project" value="TreeGrafter"/>
</dbReference>
<dbReference type="InterPro" id="IPR023213">
    <property type="entry name" value="CAT-like_dom_sf"/>
</dbReference>
<reference evidence="3 4" key="1">
    <citation type="journal article" date="2014" name="J. Biotechnol.">
        <title>Complete genome sequence of the actinobacterium Amycolatopsis japonica MG417-CF17(T) (=DSM 44213T) producing (S,S)-N,N'-ethylenediaminedisuccinic acid.</title>
        <authorList>
            <person name="Stegmann E."/>
            <person name="Albersmeier A."/>
            <person name="Spohn M."/>
            <person name="Gert H."/>
            <person name="Weber T."/>
            <person name="Wohlleben W."/>
            <person name="Kalinowski J."/>
            <person name="Ruckert C."/>
        </authorList>
    </citation>
    <scope>NUCLEOTIDE SEQUENCE [LARGE SCALE GENOMIC DNA]</scope>
    <source>
        <strain evidence="4">MG417-CF17 (DSM 44213)</strain>
    </source>
</reference>
<organism evidence="3 4">
    <name type="scientific">Amycolatopsis japonica</name>
    <dbReference type="NCBI Taxonomy" id="208439"/>
    <lineage>
        <taxon>Bacteria</taxon>
        <taxon>Bacillati</taxon>
        <taxon>Actinomycetota</taxon>
        <taxon>Actinomycetes</taxon>
        <taxon>Pseudonocardiales</taxon>
        <taxon>Pseudonocardiaceae</taxon>
        <taxon>Amycolatopsis</taxon>
        <taxon>Amycolatopsis japonica group</taxon>
    </lineage>
</organism>
<dbReference type="GO" id="GO:0044550">
    <property type="term" value="P:secondary metabolite biosynthetic process"/>
    <property type="evidence" value="ECO:0007669"/>
    <property type="project" value="TreeGrafter"/>
</dbReference>
<dbReference type="Pfam" id="PF00550">
    <property type="entry name" value="PP-binding"/>
    <property type="match status" value="1"/>
</dbReference>
<dbReference type="eggNOG" id="COG1020">
    <property type="taxonomic scope" value="Bacteria"/>
</dbReference>
<dbReference type="GO" id="GO:0005737">
    <property type="term" value="C:cytoplasm"/>
    <property type="evidence" value="ECO:0007669"/>
    <property type="project" value="TreeGrafter"/>
</dbReference>
<dbReference type="STRING" id="208439.AJAP_19455"/>